<dbReference type="EC" id="6.3.5.3" evidence="8"/>
<dbReference type="GO" id="GO:0016740">
    <property type="term" value="F:transferase activity"/>
    <property type="evidence" value="ECO:0007669"/>
    <property type="project" value="UniProtKB-KW"/>
</dbReference>
<evidence type="ECO:0000256" key="1">
    <source>
        <dbReference type="ARBA" id="ARBA00022490"/>
    </source>
</evidence>
<evidence type="ECO:0000256" key="7">
    <source>
        <dbReference type="ARBA" id="ARBA00022962"/>
    </source>
</evidence>
<dbReference type="PANTHER" id="PTHR47552:SF1">
    <property type="entry name" value="PHOSPHORIBOSYLFORMYLGLYCINAMIDINE SYNTHASE SUBUNIT PURQ"/>
    <property type="match status" value="1"/>
</dbReference>
<dbReference type="SUPFAM" id="SSF52317">
    <property type="entry name" value="Class I glutamine amidotransferase-like"/>
    <property type="match status" value="1"/>
</dbReference>
<dbReference type="AlphaFoldDB" id="A0A3B1DPJ9"/>
<dbReference type="SMART" id="SM01211">
    <property type="entry name" value="GATase_5"/>
    <property type="match status" value="1"/>
</dbReference>
<dbReference type="InterPro" id="IPR010075">
    <property type="entry name" value="PRibForGlyAmidine_synth_PurQ"/>
</dbReference>
<proteinExistence type="inferred from homology"/>
<keyword evidence="2 8" id="KW-0436">Ligase</keyword>
<dbReference type="NCBIfam" id="TIGR01737">
    <property type="entry name" value="FGAM_synth_I"/>
    <property type="match status" value="1"/>
</dbReference>
<keyword evidence="4" id="KW-0658">Purine biosynthesis</keyword>
<keyword evidence="6" id="KW-0067">ATP-binding</keyword>
<sequence length="231" mass="25219">MRFGIVVFPGSNCDFDCKYVTGDVLGEPTTFIWHRETRLPEIDVLIIPGGFSYGDYLRAGAIARFSPIMDAVIDFAEKGNPVVGICNGFQVLTEAGLLPGALLQNNSTKFICQWSSLRVESNQTQFTHLYQPEELIDLPIAHMDGNYYLDADAATELEKNDQIVFRYVSKTGETTASANPNGSVNHIAGICNKAGNVLGMMPHPERASDAVLGGIDGIRLFKSLQSPWGKS</sequence>
<evidence type="ECO:0000256" key="4">
    <source>
        <dbReference type="ARBA" id="ARBA00022755"/>
    </source>
</evidence>
<name>A0A3B1DPJ9_9ZZZZ</name>
<protein>
    <submittedName>
        <fullName evidence="8">Phosphoribosylformylglycinamidine synthase, glutamine amidotransferase subunit</fullName>
        <ecNumber evidence="8">6.3.5.3</ecNumber>
    </submittedName>
</protein>
<accession>A0A3B1DPJ9</accession>
<evidence type="ECO:0000313" key="8">
    <source>
        <dbReference type="EMBL" id="VAX33645.1"/>
    </source>
</evidence>
<evidence type="ECO:0000256" key="6">
    <source>
        <dbReference type="ARBA" id="ARBA00022840"/>
    </source>
</evidence>
<organism evidence="8">
    <name type="scientific">hydrothermal vent metagenome</name>
    <dbReference type="NCBI Taxonomy" id="652676"/>
    <lineage>
        <taxon>unclassified sequences</taxon>
        <taxon>metagenomes</taxon>
        <taxon>ecological metagenomes</taxon>
    </lineage>
</organism>
<dbReference type="GO" id="GO:0016787">
    <property type="term" value="F:hydrolase activity"/>
    <property type="evidence" value="ECO:0007669"/>
    <property type="project" value="UniProtKB-KW"/>
</dbReference>
<gene>
    <name evidence="8" type="ORF">MNBD_NITROSPIRAE01-2187</name>
</gene>
<keyword evidence="8" id="KW-0808">Transferase</keyword>
<dbReference type="GO" id="GO:0005524">
    <property type="term" value="F:ATP binding"/>
    <property type="evidence" value="ECO:0007669"/>
    <property type="project" value="UniProtKB-KW"/>
</dbReference>
<reference evidence="8" key="1">
    <citation type="submission" date="2018-06" db="EMBL/GenBank/DDBJ databases">
        <authorList>
            <person name="Zhirakovskaya E."/>
        </authorList>
    </citation>
    <scope>NUCLEOTIDE SEQUENCE</scope>
</reference>
<evidence type="ECO:0000256" key="3">
    <source>
        <dbReference type="ARBA" id="ARBA00022741"/>
    </source>
</evidence>
<dbReference type="CDD" id="cd01740">
    <property type="entry name" value="GATase1_FGAR_AT"/>
    <property type="match status" value="1"/>
</dbReference>
<dbReference type="NCBIfam" id="NF002957">
    <property type="entry name" value="PRK03619.1"/>
    <property type="match status" value="1"/>
</dbReference>
<dbReference type="PROSITE" id="PS51273">
    <property type="entry name" value="GATASE_TYPE_1"/>
    <property type="match status" value="1"/>
</dbReference>
<dbReference type="EMBL" id="UOGF01000117">
    <property type="protein sequence ID" value="VAX33645.1"/>
    <property type="molecule type" value="Genomic_DNA"/>
</dbReference>
<dbReference type="GO" id="GO:0006189">
    <property type="term" value="P:'de novo' IMP biosynthetic process"/>
    <property type="evidence" value="ECO:0007669"/>
    <property type="project" value="InterPro"/>
</dbReference>
<dbReference type="PANTHER" id="PTHR47552">
    <property type="entry name" value="PHOSPHORIBOSYLFORMYLGLYCINAMIDINE SYNTHASE SUBUNIT PURQ"/>
    <property type="match status" value="1"/>
</dbReference>
<keyword evidence="3" id="KW-0547">Nucleotide-binding</keyword>
<evidence type="ECO:0000256" key="2">
    <source>
        <dbReference type="ARBA" id="ARBA00022598"/>
    </source>
</evidence>
<dbReference type="PIRSF" id="PIRSF001586">
    <property type="entry name" value="FGAM_synth_I"/>
    <property type="match status" value="1"/>
</dbReference>
<dbReference type="Gene3D" id="3.40.50.880">
    <property type="match status" value="1"/>
</dbReference>
<keyword evidence="1" id="KW-0963">Cytoplasm</keyword>
<evidence type="ECO:0000256" key="5">
    <source>
        <dbReference type="ARBA" id="ARBA00022801"/>
    </source>
</evidence>
<keyword evidence="5" id="KW-0378">Hydrolase</keyword>
<dbReference type="GO" id="GO:0004642">
    <property type="term" value="F:phosphoribosylformylglycinamidine synthase activity"/>
    <property type="evidence" value="ECO:0007669"/>
    <property type="project" value="UniProtKB-EC"/>
</dbReference>
<dbReference type="InterPro" id="IPR029062">
    <property type="entry name" value="Class_I_gatase-like"/>
</dbReference>
<dbReference type="HAMAP" id="MF_00421">
    <property type="entry name" value="PurQ"/>
    <property type="match status" value="1"/>
</dbReference>
<keyword evidence="7 8" id="KW-0315">Glutamine amidotransferase</keyword>
<dbReference type="Pfam" id="PF13507">
    <property type="entry name" value="GATase_5"/>
    <property type="match status" value="1"/>
</dbReference>